<gene>
    <name evidence="2" type="ORF">TrCOL_g6277</name>
</gene>
<dbReference type="OrthoDB" id="185781at2759"/>
<evidence type="ECO:0000313" key="2">
    <source>
        <dbReference type="EMBL" id="GMI36750.1"/>
    </source>
</evidence>
<protein>
    <submittedName>
        <fullName evidence="2">Uncharacterized protein</fullName>
    </submittedName>
</protein>
<proteinExistence type="predicted"/>
<keyword evidence="3" id="KW-1185">Reference proteome</keyword>
<name>A0A9W7G7R6_9STRA</name>
<accession>A0A9W7G7R6</accession>
<dbReference type="AlphaFoldDB" id="A0A9W7G7R6"/>
<evidence type="ECO:0000313" key="3">
    <source>
        <dbReference type="Proteomes" id="UP001165065"/>
    </source>
</evidence>
<evidence type="ECO:0000256" key="1">
    <source>
        <dbReference type="SAM" id="MobiDB-lite"/>
    </source>
</evidence>
<organism evidence="2 3">
    <name type="scientific">Triparma columacea</name>
    <dbReference type="NCBI Taxonomy" id="722753"/>
    <lineage>
        <taxon>Eukaryota</taxon>
        <taxon>Sar</taxon>
        <taxon>Stramenopiles</taxon>
        <taxon>Ochrophyta</taxon>
        <taxon>Bolidophyceae</taxon>
        <taxon>Parmales</taxon>
        <taxon>Triparmaceae</taxon>
        <taxon>Triparma</taxon>
    </lineage>
</organism>
<reference evidence="3" key="1">
    <citation type="journal article" date="2023" name="Commun. Biol.">
        <title>Genome analysis of Parmales, the sister group of diatoms, reveals the evolutionary specialization of diatoms from phago-mixotrophs to photoautotrophs.</title>
        <authorList>
            <person name="Ban H."/>
            <person name="Sato S."/>
            <person name="Yoshikawa S."/>
            <person name="Yamada K."/>
            <person name="Nakamura Y."/>
            <person name="Ichinomiya M."/>
            <person name="Sato N."/>
            <person name="Blanc-Mathieu R."/>
            <person name="Endo H."/>
            <person name="Kuwata A."/>
            <person name="Ogata H."/>
        </authorList>
    </citation>
    <scope>NUCLEOTIDE SEQUENCE [LARGE SCALE GENOMIC DNA]</scope>
</reference>
<dbReference type="Proteomes" id="UP001165065">
    <property type="component" value="Unassembled WGS sequence"/>
</dbReference>
<feature type="compositionally biased region" description="Polar residues" evidence="1">
    <location>
        <begin position="44"/>
        <end position="59"/>
    </location>
</feature>
<dbReference type="EMBL" id="BRYA01000068">
    <property type="protein sequence ID" value="GMI36750.1"/>
    <property type="molecule type" value="Genomic_DNA"/>
</dbReference>
<feature type="region of interest" description="Disordered" evidence="1">
    <location>
        <begin position="34"/>
        <end position="59"/>
    </location>
</feature>
<comment type="caution">
    <text evidence="2">The sequence shown here is derived from an EMBL/GenBank/DDBJ whole genome shotgun (WGS) entry which is preliminary data.</text>
</comment>
<sequence>MASKSGVNIMDSMGIPPGLTGDRLALFTALSSKARSSYPPPFQNSPQEGPVSTPSGDRTLSLGQWAMARRSKAPKDSGSTGKLGPGFPTMDTIVRELGGVDGFFLMFGLHYCFMFSNPRMNVLFDSRHADTSVSALEHGKRVAATLLDEALHTNFYRQLGRGFSGAFAVMGTHNQAKMCPMRPRSQQVDLPQGHRKANRRFTTKQRDTWVGQLMCGAEDLGASKKFVEEWGMWLAMTTSAYAPFFNEDTGELEWMEETRYG</sequence>